<dbReference type="AlphaFoldDB" id="A0A934VAC1"/>
<dbReference type="GO" id="GO:0003755">
    <property type="term" value="F:peptidyl-prolyl cis-trans isomerase activity"/>
    <property type="evidence" value="ECO:0007669"/>
    <property type="project" value="InterPro"/>
</dbReference>
<sequence>MHRILREPLFHFLAVAAMILAADGMWSRFRKPEIIVSAAAVESRAREWQATSGIAPTAGQRSQIARDLATEEVLFRESLKREMATDNRVRSSLVGMMRSALKPPVTPPTDEELKEVLSNSPKENIMLPAQIGFESVTYTNDADVPPDLLKKLRDGAPVPASTAAVKLANPLPPTYRPQLDRLLGTAFCDAVFTLPLHQWQGPIRSTRGVHFVRVTTREVERPIPFAEIRGMLEAKWIEGRENETIAVEAAKLAQNYRIVLPDPAATPAPAKP</sequence>
<dbReference type="Pfam" id="PF13145">
    <property type="entry name" value="Rotamase_2"/>
    <property type="match status" value="1"/>
</dbReference>
<name>A0A934VAC1_9BACT</name>
<protein>
    <submittedName>
        <fullName evidence="2">Peptidyl-prolyl cis-trans isomerase</fullName>
    </submittedName>
</protein>
<evidence type="ECO:0000313" key="3">
    <source>
        <dbReference type="Proteomes" id="UP000600139"/>
    </source>
</evidence>
<dbReference type="InterPro" id="IPR000297">
    <property type="entry name" value="PPIase_PpiC"/>
</dbReference>
<dbReference type="EMBL" id="JAENIK010000002">
    <property type="protein sequence ID" value="MBK1814209.1"/>
    <property type="molecule type" value="Genomic_DNA"/>
</dbReference>
<organism evidence="2 3">
    <name type="scientific">Luteolibacter yonseiensis</name>
    <dbReference type="NCBI Taxonomy" id="1144680"/>
    <lineage>
        <taxon>Bacteria</taxon>
        <taxon>Pseudomonadati</taxon>
        <taxon>Verrucomicrobiota</taxon>
        <taxon>Verrucomicrobiia</taxon>
        <taxon>Verrucomicrobiales</taxon>
        <taxon>Verrucomicrobiaceae</taxon>
        <taxon>Luteolibacter</taxon>
    </lineage>
</organism>
<comment type="caution">
    <text evidence="2">The sequence shown here is derived from an EMBL/GenBank/DDBJ whole genome shotgun (WGS) entry which is preliminary data.</text>
</comment>
<accession>A0A934VAC1</accession>
<keyword evidence="2" id="KW-0413">Isomerase</keyword>
<keyword evidence="3" id="KW-1185">Reference proteome</keyword>
<feature type="domain" description="PpiC" evidence="1">
    <location>
        <begin position="150"/>
        <end position="229"/>
    </location>
</feature>
<dbReference type="Proteomes" id="UP000600139">
    <property type="component" value="Unassembled WGS sequence"/>
</dbReference>
<evidence type="ECO:0000313" key="2">
    <source>
        <dbReference type="EMBL" id="MBK1814209.1"/>
    </source>
</evidence>
<gene>
    <name evidence="2" type="ORF">JIN84_01125</name>
</gene>
<dbReference type="RefSeq" id="WP_200349175.1">
    <property type="nucleotide sequence ID" value="NZ_BAABHZ010000005.1"/>
</dbReference>
<proteinExistence type="predicted"/>
<reference evidence="2" key="1">
    <citation type="submission" date="2021-01" db="EMBL/GenBank/DDBJ databases">
        <title>Modified the classification status of verrucomicrobia.</title>
        <authorList>
            <person name="Feng X."/>
        </authorList>
    </citation>
    <scope>NUCLEOTIDE SEQUENCE</scope>
    <source>
        <strain evidence="2">JCM 18052</strain>
    </source>
</reference>
<evidence type="ECO:0000259" key="1">
    <source>
        <dbReference type="Pfam" id="PF13145"/>
    </source>
</evidence>